<evidence type="ECO:0000313" key="1">
    <source>
        <dbReference type="EMBL" id="KAJ1366587.1"/>
    </source>
</evidence>
<protein>
    <submittedName>
        <fullName evidence="1">Uncharacterized protein</fullName>
    </submittedName>
</protein>
<keyword evidence="2" id="KW-1185">Reference proteome</keyword>
<sequence length="61" mass="7182">MSQNVVNRAFECLHLVHLDRASSQHLPLLVSIRYNAYILKDWEGLREDFPIIWLDANPYLS</sequence>
<organism evidence="1 2">
    <name type="scientific">Parelaphostrongylus tenuis</name>
    <name type="common">Meningeal worm</name>
    <dbReference type="NCBI Taxonomy" id="148309"/>
    <lineage>
        <taxon>Eukaryota</taxon>
        <taxon>Metazoa</taxon>
        <taxon>Ecdysozoa</taxon>
        <taxon>Nematoda</taxon>
        <taxon>Chromadorea</taxon>
        <taxon>Rhabditida</taxon>
        <taxon>Rhabditina</taxon>
        <taxon>Rhabditomorpha</taxon>
        <taxon>Strongyloidea</taxon>
        <taxon>Metastrongylidae</taxon>
        <taxon>Parelaphostrongylus</taxon>
    </lineage>
</organism>
<dbReference type="Proteomes" id="UP001196413">
    <property type="component" value="Unassembled WGS sequence"/>
</dbReference>
<comment type="caution">
    <text evidence="1">The sequence shown here is derived from an EMBL/GenBank/DDBJ whole genome shotgun (WGS) entry which is preliminary data.</text>
</comment>
<proteinExistence type="predicted"/>
<reference evidence="1" key="1">
    <citation type="submission" date="2021-06" db="EMBL/GenBank/DDBJ databases">
        <title>Parelaphostrongylus tenuis whole genome reference sequence.</title>
        <authorList>
            <person name="Garwood T.J."/>
            <person name="Larsen P.A."/>
            <person name="Fountain-Jones N.M."/>
            <person name="Garbe J.R."/>
            <person name="Macchietto M.G."/>
            <person name="Kania S.A."/>
            <person name="Gerhold R.W."/>
            <person name="Richards J.E."/>
            <person name="Wolf T.M."/>
        </authorList>
    </citation>
    <scope>NUCLEOTIDE SEQUENCE</scope>
    <source>
        <strain evidence="1">MNPRO001-30</strain>
        <tissue evidence="1">Meninges</tissue>
    </source>
</reference>
<gene>
    <name evidence="1" type="ORF">KIN20_027278</name>
</gene>
<evidence type="ECO:0000313" key="2">
    <source>
        <dbReference type="Proteomes" id="UP001196413"/>
    </source>
</evidence>
<name>A0AAD5QZ94_PARTN</name>
<dbReference type="EMBL" id="JAHQIW010005587">
    <property type="protein sequence ID" value="KAJ1366587.1"/>
    <property type="molecule type" value="Genomic_DNA"/>
</dbReference>
<accession>A0AAD5QZ94</accession>
<dbReference type="AlphaFoldDB" id="A0AAD5QZ94"/>